<dbReference type="RefSeq" id="WP_344534555.1">
    <property type="nucleotide sequence ID" value="NZ_BAAAPE010000023.1"/>
</dbReference>
<proteinExistence type="predicted"/>
<reference evidence="1 2" key="1">
    <citation type="journal article" date="2019" name="Int. J. Syst. Evol. Microbiol.">
        <title>The Global Catalogue of Microorganisms (GCM) 10K type strain sequencing project: providing services to taxonomists for standard genome sequencing and annotation.</title>
        <authorList>
            <consortium name="The Broad Institute Genomics Platform"/>
            <consortium name="The Broad Institute Genome Sequencing Center for Infectious Disease"/>
            <person name="Wu L."/>
            <person name="Ma J."/>
        </authorList>
    </citation>
    <scope>NUCLEOTIDE SEQUENCE [LARGE SCALE GENOMIC DNA]</scope>
    <source>
        <strain evidence="1 2">JCM 15478</strain>
    </source>
</reference>
<accession>A0ABN2WXG4</accession>
<sequence>MLKRLLHKVFPPSATEVETRIARVLLDAEKPLTEAGVCRAADLNRYPDLALSLSLLYAWTRQGLLEREPAKYTATNYFHLTQRGRARAIDLAKKD</sequence>
<comment type="caution">
    <text evidence="1">The sequence shown here is derived from an EMBL/GenBank/DDBJ whole genome shotgun (WGS) entry which is preliminary data.</text>
</comment>
<dbReference type="Proteomes" id="UP001500016">
    <property type="component" value="Unassembled WGS sequence"/>
</dbReference>
<gene>
    <name evidence="1" type="ORF">GCM10009801_73110</name>
</gene>
<evidence type="ECO:0000313" key="1">
    <source>
        <dbReference type="EMBL" id="GAA2100517.1"/>
    </source>
</evidence>
<organism evidence="1 2">
    <name type="scientific">Streptomyces albiaxialis</name>
    <dbReference type="NCBI Taxonomy" id="329523"/>
    <lineage>
        <taxon>Bacteria</taxon>
        <taxon>Bacillati</taxon>
        <taxon>Actinomycetota</taxon>
        <taxon>Actinomycetes</taxon>
        <taxon>Kitasatosporales</taxon>
        <taxon>Streptomycetaceae</taxon>
        <taxon>Streptomyces</taxon>
    </lineage>
</organism>
<evidence type="ECO:0000313" key="2">
    <source>
        <dbReference type="Proteomes" id="UP001500016"/>
    </source>
</evidence>
<protein>
    <submittedName>
        <fullName evidence="1">Uncharacterized protein</fullName>
    </submittedName>
</protein>
<name>A0ABN2WXG4_9ACTN</name>
<dbReference type="EMBL" id="BAAAPE010000023">
    <property type="protein sequence ID" value="GAA2100517.1"/>
    <property type="molecule type" value="Genomic_DNA"/>
</dbReference>
<keyword evidence="2" id="KW-1185">Reference proteome</keyword>